<evidence type="ECO:0000313" key="2">
    <source>
        <dbReference type="EMBL" id="CUG86138.1"/>
    </source>
</evidence>
<feature type="region of interest" description="Disordered" evidence="1">
    <location>
        <begin position="326"/>
        <end position="356"/>
    </location>
</feature>
<feature type="compositionally biased region" description="Low complexity" evidence="1">
    <location>
        <begin position="55"/>
        <end position="67"/>
    </location>
</feature>
<dbReference type="AlphaFoldDB" id="A0A0S4J702"/>
<feature type="compositionally biased region" description="Low complexity" evidence="1">
    <location>
        <begin position="524"/>
        <end position="542"/>
    </location>
</feature>
<feature type="region of interest" description="Disordered" evidence="1">
    <location>
        <begin position="524"/>
        <end position="591"/>
    </location>
</feature>
<organism evidence="2 3">
    <name type="scientific">Bodo saltans</name>
    <name type="common">Flagellated protozoan</name>
    <dbReference type="NCBI Taxonomy" id="75058"/>
    <lineage>
        <taxon>Eukaryota</taxon>
        <taxon>Discoba</taxon>
        <taxon>Euglenozoa</taxon>
        <taxon>Kinetoplastea</taxon>
        <taxon>Metakinetoplastina</taxon>
        <taxon>Eubodonida</taxon>
        <taxon>Bodonidae</taxon>
        <taxon>Bodo</taxon>
    </lineage>
</organism>
<feature type="compositionally biased region" description="Polar residues" evidence="1">
    <location>
        <begin position="239"/>
        <end position="252"/>
    </location>
</feature>
<sequence>MMRQRRGASPTVADENFADDGSLQYDILKSRKRFQQKVALLQQSLSRRREERSASDASSLGAGAHGLSHSRDQASRGTTSGPSTSPVHRNPTITATLRYQDPASLEVEQQLQYRLSPSPVPVRGALGQRQEYQHSAQSASFPRTARSASMLATPLFTEHSPPPVAQVNPRALVDEDEAGFLEPNCFTGSRPRTSHNTRSMSAAVTPHYLGREVAHHHVFEQQNPSPPPLRSNLVPELRSSPQYETQSTSRQFQRARENSRSPLPEQAMRVAALGMMSFEAPAPRSSMRSPVRKPFVKEMSDFPLAMSPNRITVDEQLQHARTYVPASQNNAAEAKSHSRPPTTTQPLEKAHSRHPSEERFGMRSLMMQPLRQESPQPLNNSASRHHIAGSTEHNAGRNHNNKEPVFCLRPPLISNDKKKNHHIAVATEHNPAGRNHNNKEPVFCLRPPLISNDRLDSIRRQREEQAAKVNKREAAAMLRMDSRRREAEAKHQQRLLAQRQALKKIPRRTVAADRGLVAVRSRSVSAHSMMSSHDSMVSRSVSPQTRRPSPKGSELQSLPHYHHLALESQQSTHRRPESGSQRISQDRSASIVADRMASTYRAQTVAHVQQLTHRDATAIVADVEAEVRPPPPRGPTRRSISADTAVKSFVTTGIRLTAPRLEAPSTAAPIDDARCHTQLLAPSESPNRQEWVTQEARPSQSPNSNSTVQREQSQPHYQSPQGETLLHHHASSSPPPTNTYLSPESLKAHNALVSGRPRRSKSWDNNGTVDVQQQQQQPQLISVEQSRQTSPAKVSVTHPSFLQSRSVNSPTFPITFADPQGVGNTTLSATRPYQQHDTQLPPKKRFTLRSLYGNHAEDEPMGLGTPIQQTRGGVPHWPPISAHQPNSTHGQETMSSSFATCNDDNDAEDMMQRIANMRRMMATQ</sequence>
<gene>
    <name evidence="2" type="ORF">BSAL_91730</name>
</gene>
<feature type="compositionally biased region" description="Low complexity" evidence="1">
    <location>
        <begin position="77"/>
        <end position="86"/>
    </location>
</feature>
<feature type="compositionally biased region" description="Polar residues" evidence="1">
    <location>
        <begin position="684"/>
        <end position="722"/>
    </location>
</feature>
<dbReference type="Proteomes" id="UP000051952">
    <property type="component" value="Unassembled WGS sequence"/>
</dbReference>
<reference evidence="3" key="1">
    <citation type="submission" date="2015-09" db="EMBL/GenBank/DDBJ databases">
        <authorList>
            <consortium name="Pathogen Informatics"/>
        </authorList>
    </citation>
    <scope>NUCLEOTIDE SEQUENCE [LARGE SCALE GENOMIC DNA]</scope>
    <source>
        <strain evidence="3">Lake Konstanz</strain>
    </source>
</reference>
<proteinExistence type="predicted"/>
<dbReference type="VEuPathDB" id="TriTrypDB:BSAL_91730"/>
<accession>A0A0S4J702</accession>
<dbReference type="EMBL" id="CYKH01001247">
    <property type="protein sequence ID" value="CUG86138.1"/>
    <property type="molecule type" value="Genomic_DNA"/>
</dbReference>
<keyword evidence="3" id="KW-1185">Reference proteome</keyword>
<feature type="compositionally biased region" description="Polar residues" evidence="1">
    <location>
        <begin position="780"/>
        <end position="792"/>
    </location>
</feature>
<feature type="region of interest" description="Disordered" evidence="1">
    <location>
        <begin position="681"/>
        <end position="792"/>
    </location>
</feature>
<evidence type="ECO:0000256" key="1">
    <source>
        <dbReference type="SAM" id="MobiDB-lite"/>
    </source>
</evidence>
<feature type="compositionally biased region" description="Polar residues" evidence="1">
    <location>
        <begin position="884"/>
        <end position="902"/>
    </location>
</feature>
<feature type="region of interest" description="Disordered" evidence="1">
    <location>
        <begin position="1"/>
        <end position="21"/>
    </location>
</feature>
<feature type="region of interest" description="Disordered" evidence="1">
    <location>
        <begin position="44"/>
        <end position="91"/>
    </location>
</feature>
<feature type="compositionally biased region" description="Polar residues" evidence="1">
    <location>
        <begin position="578"/>
        <end position="588"/>
    </location>
</feature>
<name>A0A0S4J702_BODSA</name>
<feature type="region of interest" description="Disordered" evidence="1">
    <location>
        <begin position="219"/>
        <end position="264"/>
    </location>
</feature>
<feature type="region of interest" description="Disordered" evidence="1">
    <location>
        <begin position="884"/>
        <end position="903"/>
    </location>
</feature>
<protein>
    <submittedName>
        <fullName evidence="2">Uncharacterized protein</fullName>
    </submittedName>
</protein>
<evidence type="ECO:0000313" key="3">
    <source>
        <dbReference type="Proteomes" id="UP000051952"/>
    </source>
</evidence>